<dbReference type="PANTHER" id="PTHR44006:SF1">
    <property type="entry name" value="U5 SMALL NUCLEAR RIBONUCLEOPROTEIN 40 KDA PROTEIN"/>
    <property type="match status" value="1"/>
</dbReference>
<dbReference type="Proteomes" id="UP001224775">
    <property type="component" value="Unassembled WGS sequence"/>
</dbReference>
<organism evidence="6 7">
    <name type="scientific">Skeletonema marinoi</name>
    <dbReference type="NCBI Taxonomy" id="267567"/>
    <lineage>
        <taxon>Eukaryota</taxon>
        <taxon>Sar</taxon>
        <taxon>Stramenopiles</taxon>
        <taxon>Ochrophyta</taxon>
        <taxon>Bacillariophyta</taxon>
        <taxon>Coscinodiscophyceae</taxon>
        <taxon>Thalassiosirophycidae</taxon>
        <taxon>Thalassiosirales</taxon>
        <taxon>Skeletonemataceae</taxon>
        <taxon>Skeletonema</taxon>
        <taxon>Skeletonema marinoi-dohrnii complex</taxon>
    </lineage>
</organism>
<sequence>MEEPSSKRPRNSLNREEVSIIHDGNHNNNQIVTLYNPPSSNNPNANTIRTSSLASPTMKLSGHKGSIYTLAYDPFGETLCSGSFDSTCLLWNASGNCENFNVLSGHKNAILDCKFTNNGEKVITASADYNLGVYDVRTGERLKRFMGHEGIVNAVGVAKDASPCLAVSASDDRTCRMWDTRVRSEVGCLEDQFQVTAVAYSNDGLTVFSGGIDNCIHAWDVRQMKRTMTMKGHTDTITCLSLNPKGTHILSNSMDGTLKTWDIRPFVDSGKKRHDKTFVGGTHNAEKGLLNCSWSADGTMVTGGSADRIVHIWDELSAEELYSLPGHAGCVNAVVFHPKENVIASASSDKSIFVGELS</sequence>
<name>A0AAD9D866_9STRA</name>
<evidence type="ECO:0000256" key="5">
    <source>
        <dbReference type="PROSITE-ProRule" id="PRU00221"/>
    </source>
</evidence>
<proteinExistence type="predicted"/>
<evidence type="ECO:0000256" key="2">
    <source>
        <dbReference type="ARBA" id="ARBA00022664"/>
    </source>
</evidence>
<feature type="repeat" description="WD" evidence="5">
    <location>
        <begin position="230"/>
        <end position="264"/>
    </location>
</feature>
<dbReference type="InterPro" id="IPR036322">
    <property type="entry name" value="WD40_repeat_dom_sf"/>
</dbReference>
<dbReference type="Pfam" id="PF00400">
    <property type="entry name" value="WD40"/>
    <property type="match status" value="7"/>
</dbReference>
<dbReference type="InterPro" id="IPR020472">
    <property type="entry name" value="WD40_PAC1"/>
</dbReference>
<feature type="repeat" description="WD" evidence="5">
    <location>
        <begin position="282"/>
        <end position="323"/>
    </location>
</feature>
<dbReference type="CDD" id="cd00200">
    <property type="entry name" value="WD40"/>
    <property type="match status" value="1"/>
</dbReference>
<dbReference type="PROSITE" id="PS50082">
    <property type="entry name" value="WD_REPEATS_2"/>
    <property type="match status" value="7"/>
</dbReference>
<dbReference type="InterPro" id="IPR015943">
    <property type="entry name" value="WD40/YVTN_repeat-like_dom_sf"/>
</dbReference>
<dbReference type="GO" id="GO:0006397">
    <property type="term" value="P:mRNA processing"/>
    <property type="evidence" value="ECO:0007669"/>
    <property type="project" value="UniProtKB-KW"/>
</dbReference>
<feature type="repeat" description="WD" evidence="5">
    <location>
        <begin position="145"/>
        <end position="181"/>
    </location>
</feature>
<dbReference type="PANTHER" id="PTHR44006">
    <property type="entry name" value="U5 SMALL NUCLEAR RIBONUCLEOPROTEIN 40 KDA PROTEIN"/>
    <property type="match status" value="1"/>
</dbReference>
<feature type="repeat" description="WD" evidence="5">
    <location>
        <begin position="195"/>
        <end position="229"/>
    </location>
</feature>
<feature type="repeat" description="WD" evidence="5">
    <location>
        <begin position="60"/>
        <end position="92"/>
    </location>
</feature>
<keyword evidence="2" id="KW-0507">mRNA processing</keyword>
<dbReference type="InterPro" id="IPR019775">
    <property type="entry name" value="WD40_repeat_CS"/>
</dbReference>
<dbReference type="PROSITE" id="PS00678">
    <property type="entry name" value="WD_REPEATS_1"/>
    <property type="match status" value="2"/>
</dbReference>
<dbReference type="AlphaFoldDB" id="A0AAD9D866"/>
<keyword evidence="4" id="KW-0508">mRNA splicing</keyword>
<feature type="repeat" description="WD" evidence="5">
    <location>
        <begin position="324"/>
        <end position="358"/>
    </location>
</feature>
<dbReference type="SMART" id="SM00320">
    <property type="entry name" value="WD40"/>
    <property type="match status" value="7"/>
</dbReference>
<dbReference type="InterPro" id="IPR052234">
    <property type="entry name" value="U5_snRNP_Component"/>
</dbReference>
<evidence type="ECO:0000256" key="3">
    <source>
        <dbReference type="ARBA" id="ARBA00022737"/>
    </source>
</evidence>
<dbReference type="GO" id="GO:0071013">
    <property type="term" value="C:catalytic step 2 spliceosome"/>
    <property type="evidence" value="ECO:0007669"/>
    <property type="project" value="TreeGrafter"/>
</dbReference>
<keyword evidence="6" id="KW-0687">Ribonucleoprotein</keyword>
<dbReference type="EMBL" id="JATAAI010000029">
    <property type="protein sequence ID" value="KAK1736303.1"/>
    <property type="molecule type" value="Genomic_DNA"/>
</dbReference>
<reference evidence="6" key="1">
    <citation type="submission" date="2023-06" db="EMBL/GenBank/DDBJ databases">
        <title>Survivors Of The Sea: Transcriptome response of Skeletonema marinoi to long-term dormancy.</title>
        <authorList>
            <person name="Pinder M.I.M."/>
            <person name="Kourtchenko O."/>
            <person name="Robertson E.K."/>
            <person name="Larsson T."/>
            <person name="Maumus F."/>
            <person name="Osuna-Cruz C.M."/>
            <person name="Vancaester E."/>
            <person name="Stenow R."/>
            <person name="Vandepoele K."/>
            <person name="Ploug H."/>
            <person name="Bruchert V."/>
            <person name="Godhe A."/>
            <person name="Topel M."/>
        </authorList>
    </citation>
    <scope>NUCLEOTIDE SEQUENCE</scope>
    <source>
        <strain evidence="6">R05AC</strain>
    </source>
</reference>
<keyword evidence="1 5" id="KW-0853">WD repeat</keyword>
<dbReference type="SUPFAM" id="SSF50978">
    <property type="entry name" value="WD40 repeat-like"/>
    <property type="match status" value="1"/>
</dbReference>
<evidence type="ECO:0000256" key="4">
    <source>
        <dbReference type="ARBA" id="ARBA00023187"/>
    </source>
</evidence>
<dbReference type="GO" id="GO:0003723">
    <property type="term" value="F:RNA binding"/>
    <property type="evidence" value="ECO:0007669"/>
    <property type="project" value="TreeGrafter"/>
</dbReference>
<keyword evidence="3" id="KW-0677">Repeat</keyword>
<gene>
    <name evidence="6" type="ORF">QTG54_012903</name>
</gene>
<evidence type="ECO:0000313" key="6">
    <source>
        <dbReference type="EMBL" id="KAK1736303.1"/>
    </source>
</evidence>
<comment type="caution">
    <text evidence="6">The sequence shown here is derived from an EMBL/GenBank/DDBJ whole genome shotgun (WGS) entry which is preliminary data.</text>
</comment>
<evidence type="ECO:0000313" key="7">
    <source>
        <dbReference type="Proteomes" id="UP001224775"/>
    </source>
</evidence>
<feature type="repeat" description="WD" evidence="5">
    <location>
        <begin position="103"/>
        <end position="144"/>
    </location>
</feature>
<dbReference type="InterPro" id="IPR001680">
    <property type="entry name" value="WD40_rpt"/>
</dbReference>
<accession>A0AAD9D866</accession>
<dbReference type="GO" id="GO:0008380">
    <property type="term" value="P:RNA splicing"/>
    <property type="evidence" value="ECO:0007669"/>
    <property type="project" value="UniProtKB-KW"/>
</dbReference>
<dbReference type="PROSITE" id="PS50294">
    <property type="entry name" value="WD_REPEATS_REGION"/>
    <property type="match status" value="4"/>
</dbReference>
<dbReference type="PRINTS" id="PR00320">
    <property type="entry name" value="GPROTEINBRPT"/>
</dbReference>
<protein>
    <submittedName>
        <fullName evidence="6">U5 small nuclear ribonucleoprotein 40 kDa protein</fullName>
    </submittedName>
</protein>
<dbReference type="Gene3D" id="2.130.10.10">
    <property type="entry name" value="YVTN repeat-like/Quinoprotein amine dehydrogenase"/>
    <property type="match status" value="1"/>
</dbReference>
<evidence type="ECO:0000256" key="1">
    <source>
        <dbReference type="ARBA" id="ARBA00022574"/>
    </source>
</evidence>
<keyword evidence="7" id="KW-1185">Reference proteome</keyword>